<dbReference type="RefSeq" id="WP_072607568.1">
    <property type="nucleotide sequence ID" value="NZ_CP018171.1"/>
</dbReference>
<dbReference type="AlphaFoldDB" id="A0A1L3SXN2"/>
<dbReference type="Proteomes" id="UP000182840">
    <property type="component" value="Chromosome"/>
</dbReference>
<gene>
    <name evidence="1" type="ORF">BSQ44_24100</name>
</gene>
<evidence type="ECO:0000313" key="2">
    <source>
        <dbReference type="Proteomes" id="UP000182840"/>
    </source>
</evidence>
<organism evidence="1 2">
    <name type="scientific">Aquibium oceanicum</name>
    <dbReference type="NCBI Taxonomy" id="1670800"/>
    <lineage>
        <taxon>Bacteria</taxon>
        <taxon>Pseudomonadati</taxon>
        <taxon>Pseudomonadota</taxon>
        <taxon>Alphaproteobacteria</taxon>
        <taxon>Hyphomicrobiales</taxon>
        <taxon>Phyllobacteriaceae</taxon>
        <taxon>Aquibium</taxon>
    </lineage>
</organism>
<protein>
    <submittedName>
        <fullName evidence="1">Uncharacterized protein</fullName>
    </submittedName>
</protein>
<evidence type="ECO:0000313" key="1">
    <source>
        <dbReference type="EMBL" id="APH74104.1"/>
    </source>
</evidence>
<accession>A0A1L3SXN2</accession>
<dbReference type="EMBL" id="CP018171">
    <property type="protein sequence ID" value="APH74104.1"/>
    <property type="molecule type" value="Genomic_DNA"/>
</dbReference>
<dbReference type="STRING" id="1670800.BSQ44_24100"/>
<sequence length="216" mass="23190">MNNIDAAINAATTAAANVPQEAANLPAPAPQQNTAVGRPIGMDDAMAGAVVVDEWLKVSEHGLQIGSKKPLLEEIKAIIDMSDISYTEVVKYGQNPATYRKTTDRVMSQDGATWAQALSEARSVQSNARPYKSADVNIELAEDVKLKEETIEAGTVLGHSFSTTGFSALAKLVKAMRKAGDDPATDRIAVTIGYEEKNGNGNTWGILEFREWRVVA</sequence>
<dbReference type="OrthoDB" id="8448635at2"/>
<keyword evidence="2" id="KW-1185">Reference proteome</keyword>
<dbReference type="KEGG" id="meso:BSQ44_24100"/>
<reference evidence="2" key="1">
    <citation type="submission" date="2016-11" db="EMBL/GenBank/DDBJ databases">
        <title>Mesorhizobium oceanicum sp. nov., isolated from deep seawater in South China Sea.</title>
        <authorList>
            <person name="Fu G.-Y."/>
        </authorList>
    </citation>
    <scope>NUCLEOTIDE SEQUENCE [LARGE SCALE GENOMIC DNA]</scope>
    <source>
        <strain evidence="2">B7</strain>
    </source>
</reference>
<proteinExistence type="predicted"/>
<name>A0A1L3SXN2_9HYPH</name>